<keyword evidence="2" id="KW-1185">Reference proteome</keyword>
<evidence type="ECO:0000313" key="2">
    <source>
        <dbReference type="Proteomes" id="UP001596380"/>
    </source>
</evidence>
<dbReference type="Gene3D" id="3.40.50.620">
    <property type="entry name" value="HUPs"/>
    <property type="match status" value="1"/>
</dbReference>
<dbReference type="RefSeq" id="WP_378063668.1">
    <property type="nucleotide sequence ID" value="NZ_JBHSXS010000019.1"/>
</dbReference>
<gene>
    <name evidence="1" type="ORF">ACFQKB_27290</name>
</gene>
<accession>A0ABW2CP65</accession>
<sequence length="446" mass="49517">MTALTLPFAVPSPHQGRCGPATEPAWWILNWGLGVDSTAIILMVCLLLDACERRGITGADRDGFLAERLRLPGFRLDRLVVVVAMVGSEWPLTGELAERHIVPRLARWGIRLVQVARRGRTKDEGVTVLDDSTAPTRLHMAGDFTLFMELVAAGTVPQLGKRFCSEKSKGVPLDETIGVITGGQPFAQIMGFEANEESRCTRDTKANKNPARTGVYPLLTRGWTRADCEAFIHGMLGVWWPKSACTFCVFALANKDGRARVLAGFAAAPALAWEPLVMEWIAVSINPTQTLMRDSSGHPWALYDLMAATPGQEEALRLFHDRLDSLRWSLIEVRRVMDAKGGDPQARGATGRAVTVHRTGTRAEMLAALTEIERPDGVIAPVDPLHPRVWIHRREATYPTYDRLWTVVPDYVQTKIGPVFPKLWARIGPQEEEEEDEDQEQPLHLV</sequence>
<evidence type="ECO:0000313" key="1">
    <source>
        <dbReference type="EMBL" id="MFC6883492.1"/>
    </source>
</evidence>
<name>A0ABW2CP65_9ACTN</name>
<dbReference type="EMBL" id="JBHSXS010000019">
    <property type="protein sequence ID" value="MFC6883492.1"/>
    <property type="molecule type" value="Genomic_DNA"/>
</dbReference>
<protein>
    <submittedName>
        <fullName evidence="1">Uncharacterized protein</fullName>
    </submittedName>
</protein>
<dbReference type="InterPro" id="IPR014729">
    <property type="entry name" value="Rossmann-like_a/b/a_fold"/>
</dbReference>
<proteinExistence type="predicted"/>
<organism evidence="1 2">
    <name type="scientific">Actinomadura yumaensis</name>
    <dbReference type="NCBI Taxonomy" id="111807"/>
    <lineage>
        <taxon>Bacteria</taxon>
        <taxon>Bacillati</taxon>
        <taxon>Actinomycetota</taxon>
        <taxon>Actinomycetes</taxon>
        <taxon>Streptosporangiales</taxon>
        <taxon>Thermomonosporaceae</taxon>
        <taxon>Actinomadura</taxon>
    </lineage>
</organism>
<dbReference type="Proteomes" id="UP001596380">
    <property type="component" value="Unassembled WGS sequence"/>
</dbReference>
<comment type="caution">
    <text evidence="1">The sequence shown here is derived from an EMBL/GenBank/DDBJ whole genome shotgun (WGS) entry which is preliminary data.</text>
</comment>
<reference evidence="2" key="1">
    <citation type="journal article" date="2019" name="Int. J. Syst. Evol. Microbiol.">
        <title>The Global Catalogue of Microorganisms (GCM) 10K type strain sequencing project: providing services to taxonomists for standard genome sequencing and annotation.</title>
        <authorList>
            <consortium name="The Broad Institute Genomics Platform"/>
            <consortium name="The Broad Institute Genome Sequencing Center for Infectious Disease"/>
            <person name="Wu L."/>
            <person name="Ma J."/>
        </authorList>
    </citation>
    <scope>NUCLEOTIDE SEQUENCE [LARGE SCALE GENOMIC DNA]</scope>
    <source>
        <strain evidence="2">JCM 3369</strain>
    </source>
</reference>